<dbReference type="PRINTS" id="PR00973">
    <property type="entry name" value="RIBOSOMALS17"/>
</dbReference>
<keyword evidence="2 6" id="KW-0699">rRNA-binding</keyword>
<comment type="function">
    <text evidence="6">One of the primary rRNA binding proteins, it binds specifically to the 5'-end of 16S ribosomal RNA.</text>
</comment>
<sequence length="79" mass="9345">MKIFTGTVVAKKMDKTATVVVERFFAHPVYEKRIRKSRKYHVHDEVGSKLGDMVRFVTTRPVSKLKKWKIIEILKKEKK</sequence>
<dbReference type="STRING" id="1618578.UV74_C0013G0517"/>
<dbReference type="GO" id="GO:0006412">
    <property type="term" value="P:translation"/>
    <property type="evidence" value="ECO:0007669"/>
    <property type="project" value="UniProtKB-UniRule"/>
</dbReference>
<dbReference type="Gene3D" id="2.40.50.140">
    <property type="entry name" value="Nucleic acid-binding proteins"/>
    <property type="match status" value="1"/>
</dbReference>
<comment type="caution">
    <text evidence="7">The sequence shown here is derived from an EMBL/GenBank/DDBJ whole genome shotgun (WGS) entry which is preliminary data.</text>
</comment>
<evidence type="ECO:0000256" key="6">
    <source>
        <dbReference type="HAMAP-Rule" id="MF_01345"/>
    </source>
</evidence>
<evidence type="ECO:0000256" key="3">
    <source>
        <dbReference type="ARBA" id="ARBA00022884"/>
    </source>
</evidence>
<dbReference type="InterPro" id="IPR019984">
    <property type="entry name" value="Ribosomal_uS17_bact/chlr"/>
</dbReference>
<dbReference type="HAMAP" id="MF_01345_B">
    <property type="entry name" value="Ribosomal_uS17_B"/>
    <property type="match status" value="1"/>
</dbReference>
<dbReference type="PANTHER" id="PTHR10744:SF1">
    <property type="entry name" value="SMALL RIBOSOMAL SUBUNIT PROTEIN US17M"/>
    <property type="match status" value="1"/>
</dbReference>
<keyword evidence="4 6" id="KW-0689">Ribosomal protein</keyword>
<proteinExistence type="inferred from homology"/>
<dbReference type="Proteomes" id="UP000034090">
    <property type="component" value="Unassembled WGS sequence"/>
</dbReference>
<evidence type="ECO:0000313" key="7">
    <source>
        <dbReference type="EMBL" id="KKS97395.1"/>
    </source>
</evidence>
<dbReference type="AlphaFoldDB" id="A0A0G1DHP8"/>
<dbReference type="NCBIfam" id="NF004123">
    <property type="entry name" value="PRK05610.1"/>
    <property type="match status" value="1"/>
</dbReference>
<dbReference type="PANTHER" id="PTHR10744">
    <property type="entry name" value="40S RIBOSOMAL PROTEIN S11 FAMILY MEMBER"/>
    <property type="match status" value="1"/>
</dbReference>
<dbReference type="Pfam" id="PF00366">
    <property type="entry name" value="Ribosomal_S17"/>
    <property type="match status" value="1"/>
</dbReference>
<accession>A0A0G1DHP8</accession>
<evidence type="ECO:0000256" key="5">
    <source>
        <dbReference type="ARBA" id="ARBA00023274"/>
    </source>
</evidence>
<organism evidence="7 8">
    <name type="scientific">Candidatus Woesebacteria bacterium GW2011_GWB1_43_14</name>
    <dbReference type="NCBI Taxonomy" id="1618578"/>
    <lineage>
        <taxon>Bacteria</taxon>
        <taxon>Candidatus Woeseibacteriota</taxon>
    </lineage>
</organism>
<gene>
    <name evidence="6" type="primary">rpsQ</name>
    <name evidence="7" type="ORF">UV74_C0013G0517</name>
</gene>
<evidence type="ECO:0000256" key="1">
    <source>
        <dbReference type="ARBA" id="ARBA00010254"/>
    </source>
</evidence>
<comment type="subunit">
    <text evidence="6">Part of the 30S ribosomal subunit.</text>
</comment>
<dbReference type="GO" id="GO:0022627">
    <property type="term" value="C:cytosolic small ribosomal subunit"/>
    <property type="evidence" value="ECO:0007669"/>
    <property type="project" value="TreeGrafter"/>
</dbReference>
<dbReference type="EMBL" id="LCFQ01000013">
    <property type="protein sequence ID" value="KKS97395.1"/>
    <property type="molecule type" value="Genomic_DNA"/>
</dbReference>
<evidence type="ECO:0000313" key="8">
    <source>
        <dbReference type="Proteomes" id="UP000034090"/>
    </source>
</evidence>
<protein>
    <recommendedName>
        <fullName evidence="6">Small ribosomal subunit protein uS17</fullName>
    </recommendedName>
</protein>
<comment type="similarity">
    <text evidence="1 6">Belongs to the universal ribosomal protein uS17 family.</text>
</comment>
<name>A0A0G1DHP8_9BACT</name>
<dbReference type="SUPFAM" id="SSF50249">
    <property type="entry name" value="Nucleic acid-binding proteins"/>
    <property type="match status" value="1"/>
</dbReference>
<evidence type="ECO:0000256" key="2">
    <source>
        <dbReference type="ARBA" id="ARBA00022730"/>
    </source>
</evidence>
<dbReference type="CDD" id="cd00364">
    <property type="entry name" value="Ribosomal_uS17"/>
    <property type="match status" value="1"/>
</dbReference>
<reference evidence="7 8" key="1">
    <citation type="journal article" date="2015" name="Nature">
        <title>rRNA introns, odd ribosomes, and small enigmatic genomes across a large radiation of phyla.</title>
        <authorList>
            <person name="Brown C.T."/>
            <person name="Hug L.A."/>
            <person name="Thomas B.C."/>
            <person name="Sharon I."/>
            <person name="Castelle C.J."/>
            <person name="Singh A."/>
            <person name="Wilkins M.J."/>
            <person name="Williams K.H."/>
            <person name="Banfield J.F."/>
        </authorList>
    </citation>
    <scope>NUCLEOTIDE SEQUENCE [LARGE SCALE GENOMIC DNA]</scope>
</reference>
<dbReference type="InterPro" id="IPR000266">
    <property type="entry name" value="Ribosomal_uS17"/>
</dbReference>
<keyword evidence="5 6" id="KW-0687">Ribonucleoprotein</keyword>
<dbReference type="GO" id="GO:0003735">
    <property type="term" value="F:structural constituent of ribosome"/>
    <property type="evidence" value="ECO:0007669"/>
    <property type="project" value="InterPro"/>
</dbReference>
<dbReference type="GO" id="GO:0019843">
    <property type="term" value="F:rRNA binding"/>
    <property type="evidence" value="ECO:0007669"/>
    <property type="project" value="UniProtKB-UniRule"/>
</dbReference>
<evidence type="ECO:0000256" key="4">
    <source>
        <dbReference type="ARBA" id="ARBA00022980"/>
    </source>
</evidence>
<keyword evidence="3 6" id="KW-0694">RNA-binding</keyword>
<dbReference type="InterPro" id="IPR012340">
    <property type="entry name" value="NA-bd_OB-fold"/>
</dbReference>